<keyword evidence="3" id="KW-1185">Reference proteome</keyword>
<evidence type="ECO:0000313" key="2">
    <source>
        <dbReference type="EMBL" id="MBG0567923.1"/>
    </source>
</evidence>
<evidence type="ECO:0000313" key="3">
    <source>
        <dbReference type="Proteomes" id="UP000598146"/>
    </source>
</evidence>
<reference evidence="2" key="1">
    <citation type="submission" date="2020-11" db="EMBL/GenBank/DDBJ databases">
        <title>Isolation and identification of active actinomycetes.</title>
        <authorList>
            <person name="Sun X."/>
        </authorList>
    </citation>
    <scope>NUCLEOTIDE SEQUENCE</scope>
    <source>
        <strain evidence="2">NEAU-A11</strain>
    </source>
</reference>
<evidence type="ECO:0000259" key="1">
    <source>
        <dbReference type="Pfam" id="PF23859"/>
    </source>
</evidence>
<comment type="caution">
    <text evidence="2">The sequence shown here is derived from an EMBL/GenBank/DDBJ whole genome shotgun (WGS) entry which is preliminary data.</text>
</comment>
<dbReference type="Proteomes" id="UP000598146">
    <property type="component" value="Unassembled WGS sequence"/>
</dbReference>
<gene>
    <name evidence="2" type="ORF">I4J89_41440</name>
</gene>
<dbReference type="InterPro" id="IPR055645">
    <property type="entry name" value="DpdA"/>
</dbReference>
<name>A0A931CIG4_9ACTN</name>
<sequence>MFYLGTHQPHWLRLGVPLFVSDRRLRRYRQLPEATASWALDSGGFTELSQYGTWDTGPTPAAYAARVRRYRDEIGQLDWAAPQDWMCEPVVLAKTGLTITEHQARTVGNYLRLRDLAPDLPWVPVVQGWTPGDYLRCADRYARAGVDLARARLVGVGSVCRRQSTALVGEILTVLHQAGITRLHGFGFKTLGLARHGHLLTSADSMAWSAQARRAPALPGCITHRNCANCVRYAMAWRIRVLAAITTGTAQPALFGIDPGGWPA</sequence>
<accession>A0A931CIG4</accession>
<organism evidence="2 3">
    <name type="scientific">Actinoplanes aureus</name>
    <dbReference type="NCBI Taxonomy" id="2792083"/>
    <lineage>
        <taxon>Bacteria</taxon>
        <taxon>Bacillati</taxon>
        <taxon>Actinomycetota</taxon>
        <taxon>Actinomycetes</taxon>
        <taxon>Micromonosporales</taxon>
        <taxon>Micromonosporaceae</taxon>
        <taxon>Actinoplanes</taxon>
    </lineage>
</organism>
<dbReference type="AlphaFoldDB" id="A0A931CIG4"/>
<dbReference type="EMBL" id="JADQTO010000032">
    <property type="protein sequence ID" value="MBG0567923.1"/>
    <property type="molecule type" value="Genomic_DNA"/>
</dbReference>
<protein>
    <recommendedName>
        <fullName evidence="1">DeoxyPurine in DNA protein A domain-containing protein</fullName>
    </recommendedName>
</protein>
<feature type="domain" description="DeoxyPurine in DNA protein A" evidence="1">
    <location>
        <begin position="2"/>
        <end position="245"/>
    </location>
</feature>
<dbReference type="Pfam" id="PF23859">
    <property type="entry name" value="DpdA"/>
    <property type="match status" value="1"/>
</dbReference>
<proteinExistence type="predicted"/>